<dbReference type="Proteomes" id="UP000499080">
    <property type="component" value="Unassembled WGS sequence"/>
</dbReference>
<name>A0A4Y2ASR8_ARAVE</name>
<keyword evidence="1" id="KW-0472">Membrane</keyword>
<proteinExistence type="predicted"/>
<keyword evidence="1" id="KW-0812">Transmembrane</keyword>
<dbReference type="EMBL" id="BGPR01000029">
    <property type="protein sequence ID" value="GBL82527.1"/>
    <property type="molecule type" value="Genomic_DNA"/>
</dbReference>
<reference evidence="2 3" key="1">
    <citation type="journal article" date="2019" name="Sci. Rep.">
        <title>Orb-weaving spider Araneus ventricosus genome elucidates the spidroin gene catalogue.</title>
        <authorList>
            <person name="Kono N."/>
            <person name="Nakamura H."/>
            <person name="Ohtoshi R."/>
            <person name="Moran D.A.P."/>
            <person name="Shinohara A."/>
            <person name="Yoshida Y."/>
            <person name="Fujiwara M."/>
            <person name="Mori M."/>
            <person name="Tomita M."/>
            <person name="Arakawa K."/>
        </authorList>
    </citation>
    <scope>NUCLEOTIDE SEQUENCE [LARGE SCALE GENOMIC DNA]</scope>
</reference>
<sequence length="113" mass="12822">MVNNGFLLSIIVLKRSWNYLLSTYSRNRHKVCGIVITEIDIGLLQYSFERTGRSCHVQRKIETSASYCRSLTVKQSCNHLQSACRRNRIGVIQVGLDGIFIGFMILRASLLNG</sequence>
<comment type="caution">
    <text evidence="2">The sequence shown here is derived from an EMBL/GenBank/DDBJ whole genome shotgun (WGS) entry which is preliminary data.</text>
</comment>
<organism evidence="2 3">
    <name type="scientific">Araneus ventricosus</name>
    <name type="common">Orbweaver spider</name>
    <name type="synonym">Epeira ventricosa</name>
    <dbReference type="NCBI Taxonomy" id="182803"/>
    <lineage>
        <taxon>Eukaryota</taxon>
        <taxon>Metazoa</taxon>
        <taxon>Ecdysozoa</taxon>
        <taxon>Arthropoda</taxon>
        <taxon>Chelicerata</taxon>
        <taxon>Arachnida</taxon>
        <taxon>Araneae</taxon>
        <taxon>Araneomorphae</taxon>
        <taxon>Entelegynae</taxon>
        <taxon>Araneoidea</taxon>
        <taxon>Araneidae</taxon>
        <taxon>Araneus</taxon>
    </lineage>
</organism>
<gene>
    <name evidence="2" type="ORF">AVEN_263631_1</name>
</gene>
<protein>
    <submittedName>
        <fullName evidence="2">Uncharacterized protein</fullName>
    </submittedName>
</protein>
<evidence type="ECO:0000313" key="3">
    <source>
        <dbReference type="Proteomes" id="UP000499080"/>
    </source>
</evidence>
<evidence type="ECO:0000313" key="2">
    <source>
        <dbReference type="EMBL" id="GBL82527.1"/>
    </source>
</evidence>
<keyword evidence="1" id="KW-1133">Transmembrane helix</keyword>
<keyword evidence="3" id="KW-1185">Reference proteome</keyword>
<dbReference type="AlphaFoldDB" id="A0A4Y2ASR8"/>
<accession>A0A4Y2ASR8</accession>
<evidence type="ECO:0000256" key="1">
    <source>
        <dbReference type="SAM" id="Phobius"/>
    </source>
</evidence>
<feature type="transmembrane region" description="Helical" evidence="1">
    <location>
        <begin position="89"/>
        <end position="110"/>
    </location>
</feature>